<evidence type="ECO:0000256" key="5">
    <source>
        <dbReference type="ARBA" id="ARBA00023136"/>
    </source>
</evidence>
<dbReference type="PANTHER" id="PTHR12608:SF1">
    <property type="entry name" value="TRANSMEMBRANE PROTEIN 165"/>
    <property type="match status" value="1"/>
</dbReference>
<evidence type="ECO:0000256" key="6">
    <source>
        <dbReference type="RuleBase" id="RU365102"/>
    </source>
</evidence>
<organism evidence="7 8">
    <name type="scientific">Sphingomonas hylomeconis</name>
    <dbReference type="NCBI Taxonomy" id="1395958"/>
    <lineage>
        <taxon>Bacteria</taxon>
        <taxon>Pseudomonadati</taxon>
        <taxon>Pseudomonadota</taxon>
        <taxon>Alphaproteobacteria</taxon>
        <taxon>Sphingomonadales</taxon>
        <taxon>Sphingomonadaceae</taxon>
        <taxon>Sphingomonas</taxon>
    </lineage>
</organism>
<reference evidence="8" key="1">
    <citation type="journal article" date="2019" name="Int. J. Syst. Evol. Microbiol.">
        <title>The Global Catalogue of Microorganisms (GCM) 10K type strain sequencing project: providing services to taxonomists for standard genome sequencing and annotation.</title>
        <authorList>
            <consortium name="The Broad Institute Genomics Platform"/>
            <consortium name="The Broad Institute Genome Sequencing Center for Infectious Disease"/>
            <person name="Wu L."/>
            <person name="Ma J."/>
        </authorList>
    </citation>
    <scope>NUCLEOTIDE SEQUENCE [LARGE SCALE GENOMIC DNA]</scope>
    <source>
        <strain evidence="8">KCTC 42739</strain>
    </source>
</reference>
<keyword evidence="3 6" id="KW-0812">Transmembrane</keyword>
<accession>A0ABV7SPV0</accession>
<feature type="transmembrane region" description="Helical" evidence="6">
    <location>
        <begin position="131"/>
        <end position="151"/>
    </location>
</feature>
<feature type="transmembrane region" description="Helical" evidence="6">
    <location>
        <begin position="92"/>
        <end position="111"/>
    </location>
</feature>
<protein>
    <recommendedName>
        <fullName evidence="6">GDT1 family protein</fullName>
    </recommendedName>
</protein>
<evidence type="ECO:0000256" key="3">
    <source>
        <dbReference type="ARBA" id="ARBA00022692"/>
    </source>
</evidence>
<gene>
    <name evidence="7" type="ORF">ACFONA_02240</name>
</gene>
<comment type="caution">
    <text evidence="7">The sequence shown here is derived from an EMBL/GenBank/DDBJ whole genome shotgun (WGS) entry which is preliminary data.</text>
</comment>
<dbReference type="Pfam" id="PF01169">
    <property type="entry name" value="GDT1"/>
    <property type="match status" value="2"/>
</dbReference>
<comment type="subcellular location">
    <subcellularLocation>
        <location evidence="1 6">Membrane</location>
        <topology evidence="1 6">Multi-pass membrane protein</topology>
    </subcellularLocation>
</comment>
<feature type="transmembrane region" description="Helical" evidence="6">
    <location>
        <begin position="32"/>
        <end position="57"/>
    </location>
</feature>
<comment type="similarity">
    <text evidence="2 6">Belongs to the GDT1 family.</text>
</comment>
<evidence type="ECO:0000313" key="8">
    <source>
        <dbReference type="Proteomes" id="UP001595713"/>
    </source>
</evidence>
<dbReference type="Proteomes" id="UP001595713">
    <property type="component" value="Unassembled WGS sequence"/>
</dbReference>
<keyword evidence="5 6" id="KW-0472">Membrane</keyword>
<dbReference type="RefSeq" id="WP_261293633.1">
    <property type="nucleotide sequence ID" value="NZ_JANQBK010000004.1"/>
</dbReference>
<dbReference type="InterPro" id="IPR001727">
    <property type="entry name" value="GDT1-like"/>
</dbReference>
<evidence type="ECO:0000313" key="7">
    <source>
        <dbReference type="EMBL" id="MFC3578972.1"/>
    </source>
</evidence>
<evidence type="ECO:0000256" key="4">
    <source>
        <dbReference type="ARBA" id="ARBA00022989"/>
    </source>
</evidence>
<evidence type="ECO:0000256" key="2">
    <source>
        <dbReference type="ARBA" id="ARBA00009190"/>
    </source>
</evidence>
<sequence>MDALMAALVAAALAQASDRTPWLAAILGDRYPRVTVILATALALALGNTIAAIGGTLVAREMSPNARDLFLAIALIFSGIAAFSAIKPPDRLTNWRLGAFPTSLAGVFVLALGDRSQFLTAAITARSPAPVFAAIGATIGALAINVPAILAGEAARRRLPITAVRIGAGALFLLIGVYLALGAIRLI</sequence>
<proteinExistence type="inferred from homology"/>
<dbReference type="EMBL" id="JBHRXP010000001">
    <property type="protein sequence ID" value="MFC3578972.1"/>
    <property type="molecule type" value="Genomic_DNA"/>
</dbReference>
<feature type="transmembrane region" description="Helical" evidence="6">
    <location>
        <begin position="163"/>
        <end position="184"/>
    </location>
</feature>
<evidence type="ECO:0000256" key="1">
    <source>
        <dbReference type="ARBA" id="ARBA00004141"/>
    </source>
</evidence>
<keyword evidence="4 6" id="KW-1133">Transmembrane helix</keyword>
<keyword evidence="8" id="KW-1185">Reference proteome</keyword>
<dbReference type="PANTHER" id="PTHR12608">
    <property type="entry name" value="TRANSMEMBRANE PROTEIN HTP-1 RELATED"/>
    <property type="match status" value="1"/>
</dbReference>
<name>A0ABV7SPV0_9SPHN</name>
<feature type="transmembrane region" description="Helical" evidence="6">
    <location>
        <begin position="69"/>
        <end position="86"/>
    </location>
</feature>